<evidence type="ECO:0000256" key="8">
    <source>
        <dbReference type="ARBA" id="ARBA00024069"/>
    </source>
</evidence>
<evidence type="ECO:0000256" key="6">
    <source>
        <dbReference type="ARBA" id="ARBA00023209"/>
    </source>
</evidence>
<comment type="subcellular location">
    <subcellularLocation>
        <location evidence="10">Cytoplasm</location>
    </subcellularLocation>
    <text evidence="10">Associated with the membrane possibly through PlsY.</text>
</comment>
<protein>
    <recommendedName>
        <fullName evidence="8 10">Phosphate acyltransferase</fullName>
        <ecNumber evidence="8 10">2.3.1.274</ecNumber>
    </recommendedName>
    <alternativeName>
        <fullName evidence="10">Acyl-ACP phosphotransacylase</fullName>
    </alternativeName>
    <alternativeName>
        <fullName evidence="10">Acyl-[acyl-carrier-protein]--phosphate acyltransferase</fullName>
    </alternativeName>
    <alternativeName>
        <fullName evidence="10">Phosphate-acyl-ACP acyltransferase</fullName>
    </alternativeName>
</protein>
<dbReference type="UniPathway" id="UPA00085"/>
<keyword evidence="4 10" id="KW-0808">Transferase</keyword>
<comment type="similarity">
    <text evidence="10">Belongs to the PlsX family.</text>
</comment>
<gene>
    <name evidence="10 11" type="primary">plsX</name>
    <name evidence="11" type="ORF">GP480_02550</name>
</gene>
<evidence type="ECO:0000256" key="5">
    <source>
        <dbReference type="ARBA" id="ARBA00023098"/>
    </source>
</evidence>
<dbReference type="Pfam" id="PF02504">
    <property type="entry name" value="FA_synthesis"/>
    <property type="match status" value="1"/>
</dbReference>
<evidence type="ECO:0000256" key="9">
    <source>
        <dbReference type="ARBA" id="ARBA00046608"/>
    </source>
</evidence>
<keyword evidence="11" id="KW-0012">Acyltransferase</keyword>
<comment type="pathway">
    <text evidence="10">Lipid metabolism; phospholipid metabolism.</text>
</comment>
<evidence type="ECO:0000313" key="12">
    <source>
        <dbReference type="Proteomes" id="UP000464912"/>
    </source>
</evidence>
<dbReference type="EMBL" id="CP047224">
    <property type="protein sequence ID" value="QHD65314.1"/>
    <property type="molecule type" value="Genomic_DNA"/>
</dbReference>
<dbReference type="InterPro" id="IPR012281">
    <property type="entry name" value="Phospholipid_synth_PlsX-like"/>
</dbReference>
<name>A0A6P1GAW1_9RICK</name>
<dbReference type="RefSeq" id="WP_160095597.1">
    <property type="nucleotide sequence ID" value="NZ_CP047224.1"/>
</dbReference>
<reference evidence="11 12" key="2">
    <citation type="journal article" date="2020" name="MBio">
        <title>Isolation and Molecular Analysis of a Novel Neorickettsia Species That Causes Potomac Horse Fever.</title>
        <authorList>
            <person name="Teymournejad O."/>
            <person name="Lin M."/>
            <person name="Bekebrede H."/>
            <person name="Kamr A."/>
            <person name="Toribio R.E."/>
            <person name="Arroyo L.G."/>
            <person name="Baird J.D."/>
            <person name="Rikihisa Y."/>
        </authorList>
    </citation>
    <scope>NUCLEOTIDE SEQUENCE [LARGE SCALE GENOMIC DNA]</scope>
    <source>
        <strain evidence="11 12">Fin17</strain>
    </source>
</reference>
<dbReference type="PANTHER" id="PTHR30100:SF1">
    <property type="entry name" value="PHOSPHATE ACYLTRANSFERASE"/>
    <property type="match status" value="1"/>
</dbReference>
<organism evidence="11 12">
    <name type="scientific">Neorickettsia findlayensis</name>
    <dbReference type="NCBI Taxonomy" id="2686014"/>
    <lineage>
        <taxon>Bacteria</taxon>
        <taxon>Pseudomonadati</taxon>
        <taxon>Pseudomonadota</taxon>
        <taxon>Alphaproteobacteria</taxon>
        <taxon>Rickettsiales</taxon>
        <taxon>Anaplasmataceae</taxon>
        <taxon>Neorickettsia</taxon>
    </lineage>
</organism>
<evidence type="ECO:0000256" key="4">
    <source>
        <dbReference type="ARBA" id="ARBA00022679"/>
    </source>
</evidence>
<dbReference type="KEGG" id="nef:GP480_02550"/>
<dbReference type="PIRSF" id="PIRSF002465">
    <property type="entry name" value="Phsphlp_syn_PlsX"/>
    <property type="match status" value="1"/>
</dbReference>
<evidence type="ECO:0000256" key="1">
    <source>
        <dbReference type="ARBA" id="ARBA00001232"/>
    </source>
</evidence>
<keyword evidence="6 10" id="KW-0594">Phospholipid biosynthesis</keyword>
<keyword evidence="7 10" id="KW-1208">Phospholipid metabolism</keyword>
<keyword evidence="2 10" id="KW-0963">Cytoplasm</keyword>
<keyword evidence="12" id="KW-1185">Reference proteome</keyword>
<dbReference type="Proteomes" id="UP000464912">
    <property type="component" value="Chromosome"/>
</dbReference>
<proteinExistence type="inferred from homology"/>
<sequence length="343" mass="36671">MDQVGRKVIVALDTMGGDRAPDEILRAASLYLRQNPSSVFFRFFGNSPSIERCLSSKANAHLVESCEIIHADDVVMSHDKPSSAVRKKGSSMYKAVQDVREKASHCVVSAGNTGAFMGISKILLGMLENIYRPAIVTTLPTKKGEVVVLDLGANLDCSSDVLYQFAFMGSAFARAALGVKNPKVALLNVGVEENKGTDAVKEAFHLLNERSDEDFTFIGYAEPSDVLGGNVDVVVSDGFTGNVMLKTAESIFHLLRDSIIGTTRTSLLSKLMGLILAKSLKKSISRFNPDLRNGAMLIGVNGVAVKAHGSSDSIAFANAIGAAVKLVTNNLNSRIIDSICTID</sequence>
<dbReference type="GO" id="GO:0043811">
    <property type="term" value="F:phosphate:acyl-[acyl carrier protein] acyltransferase activity"/>
    <property type="evidence" value="ECO:0007669"/>
    <property type="project" value="UniProtKB-UniRule"/>
</dbReference>
<comment type="subunit">
    <text evidence="9 10">Homodimer. Probably interacts with PlsY.</text>
</comment>
<dbReference type="GO" id="GO:0006633">
    <property type="term" value="P:fatty acid biosynthetic process"/>
    <property type="evidence" value="ECO:0007669"/>
    <property type="project" value="UniProtKB-UniRule"/>
</dbReference>
<evidence type="ECO:0000256" key="2">
    <source>
        <dbReference type="ARBA" id="ARBA00022490"/>
    </source>
</evidence>
<dbReference type="InterPro" id="IPR003664">
    <property type="entry name" value="FA_synthesis"/>
</dbReference>
<dbReference type="Gene3D" id="3.40.718.10">
    <property type="entry name" value="Isopropylmalate Dehydrogenase"/>
    <property type="match status" value="1"/>
</dbReference>
<dbReference type="NCBIfam" id="TIGR00182">
    <property type="entry name" value="plsX"/>
    <property type="match status" value="1"/>
</dbReference>
<dbReference type="GO" id="GO:0005737">
    <property type="term" value="C:cytoplasm"/>
    <property type="evidence" value="ECO:0007669"/>
    <property type="project" value="UniProtKB-SubCell"/>
</dbReference>
<keyword evidence="5 10" id="KW-0443">Lipid metabolism</keyword>
<dbReference type="AlphaFoldDB" id="A0A6P1GAW1"/>
<evidence type="ECO:0000256" key="10">
    <source>
        <dbReference type="HAMAP-Rule" id="MF_00019"/>
    </source>
</evidence>
<dbReference type="EC" id="2.3.1.274" evidence="8 10"/>
<dbReference type="HAMAP" id="MF_00019">
    <property type="entry name" value="PlsX"/>
    <property type="match status" value="1"/>
</dbReference>
<comment type="catalytic activity">
    <reaction evidence="1 10">
        <text>a fatty acyl-[ACP] + phosphate = an acyl phosphate + holo-[ACP]</text>
        <dbReference type="Rhea" id="RHEA:42292"/>
        <dbReference type="Rhea" id="RHEA-COMP:9685"/>
        <dbReference type="Rhea" id="RHEA-COMP:14125"/>
        <dbReference type="ChEBI" id="CHEBI:43474"/>
        <dbReference type="ChEBI" id="CHEBI:59918"/>
        <dbReference type="ChEBI" id="CHEBI:64479"/>
        <dbReference type="ChEBI" id="CHEBI:138651"/>
        <dbReference type="EC" id="2.3.1.274"/>
    </reaction>
</comment>
<comment type="function">
    <text evidence="10">Catalyzes the reversible formation of acyl-phosphate (acyl-PO(4)) from acyl-[acyl-carrier-protein] (acyl-ACP). This enzyme utilizes acyl-ACP as fatty acyl donor, but not acyl-CoA.</text>
</comment>
<accession>A0A6P1GAW1</accession>
<keyword evidence="3 10" id="KW-0444">Lipid biosynthesis</keyword>
<reference evidence="11 12" key="1">
    <citation type="journal article" date="2020" name="MBio">
        <title>Erratum for Teymournejad et al., 'Isolation and Molecular Analysis of a Novel Neorickettsia Species That Causes Potomac Horse Fever'.</title>
        <authorList>
            <person name="Teymournejad O."/>
            <person name="Lin M."/>
            <person name="Bekebrede H."/>
            <person name="Kamr A."/>
            <person name="Toribio R.E."/>
            <person name="Arroyo L.G."/>
            <person name="Baird J.D."/>
            <person name="Rikihisa Y."/>
        </authorList>
    </citation>
    <scope>NUCLEOTIDE SEQUENCE [LARGE SCALE GENOMIC DNA]</scope>
    <source>
        <strain evidence="11 12">Fin17</strain>
    </source>
</reference>
<evidence type="ECO:0000256" key="3">
    <source>
        <dbReference type="ARBA" id="ARBA00022516"/>
    </source>
</evidence>
<dbReference type="GO" id="GO:0008654">
    <property type="term" value="P:phospholipid biosynthetic process"/>
    <property type="evidence" value="ECO:0007669"/>
    <property type="project" value="UniProtKB-KW"/>
</dbReference>
<dbReference type="SUPFAM" id="SSF53659">
    <property type="entry name" value="Isocitrate/Isopropylmalate dehydrogenase-like"/>
    <property type="match status" value="1"/>
</dbReference>
<evidence type="ECO:0000256" key="7">
    <source>
        <dbReference type="ARBA" id="ARBA00023264"/>
    </source>
</evidence>
<dbReference type="PANTHER" id="PTHR30100">
    <property type="entry name" value="FATTY ACID/PHOSPHOLIPID SYNTHESIS PROTEIN PLSX"/>
    <property type="match status" value="1"/>
</dbReference>
<evidence type="ECO:0000313" key="11">
    <source>
        <dbReference type="EMBL" id="QHD65314.1"/>
    </source>
</evidence>